<proteinExistence type="predicted"/>
<dbReference type="Proteomes" id="UP001162501">
    <property type="component" value="Chromosome 1"/>
</dbReference>
<evidence type="ECO:0000313" key="1">
    <source>
        <dbReference type="EMBL" id="CAM9334914.1"/>
    </source>
</evidence>
<evidence type="ECO:0000313" key="2">
    <source>
        <dbReference type="Proteomes" id="UP001162501"/>
    </source>
</evidence>
<sequence>MEYYCAPQLLSLHSRACKLPLLSPFSLDPMLHNSAAKSKTKGATTTNTTQWTRIKPSPPEKELRTIFSCNGQNDFNTAAKIIQRRKEEVFVFCFLTNFTKKSVHPQAKELN</sequence>
<organism evidence="1 2">
    <name type="scientific">Rangifer tarandus platyrhynchus</name>
    <name type="common">Svalbard reindeer</name>
    <dbReference type="NCBI Taxonomy" id="3082113"/>
    <lineage>
        <taxon>Eukaryota</taxon>
        <taxon>Metazoa</taxon>
        <taxon>Chordata</taxon>
        <taxon>Craniata</taxon>
        <taxon>Vertebrata</taxon>
        <taxon>Euteleostomi</taxon>
        <taxon>Mammalia</taxon>
        <taxon>Eutheria</taxon>
        <taxon>Laurasiatheria</taxon>
        <taxon>Artiodactyla</taxon>
        <taxon>Ruminantia</taxon>
        <taxon>Pecora</taxon>
        <taxon>Cervidae</taxon>
        <taxon>Odocoileinae</taxon>
        <taxon>Rangifer</taxon>
    </lineage>
</organism>
<reference evidence="1" key="1">
    <citation type="submission" date="2023-05" db="EMBL/GenBank/DDBJ databases">
        <authorList>
            <consortium name="ELIXIR-Norway"/>
        </authorList>
    </citation>
    <scope>NUCLEOTIDE SEQUENCE</scope>
</reference>
<gene>
    <name evidence="1" type="ORF">MRATA1EN22A_LOCUS1117</name>
</gene>
<dbReference type="EMBL" id="OX596085">
    <property type="protein sequence ID" value="CAM9334914.1"/>
    <property type="molecule type" value="Genomic_DNA"/>
</dbReference>
<protein>
    <submittedName>
        <fullName evidence="1">Uncharacterized protein</fullName>
    </submittedName>
</protein>
<name>A0AC59Y2Z5_RANTA</name>
<accession>A0AC59Y2Z5</accession>
<reference evidence="1" key="2">
    <citation type="submission" date="2025-03" db="EMBL/GenBank/DDBJ databases">
        <authorList>
            <consortium name="ELIXIR-Norway"/>
            <consortium name="Elixir Norway"/>
        </authorList>
    </citation>
    <scope>NUCLEOTIDE SEQUENCE</scope>
</reference>